<accession>A0A679JG27</accession>
<dbReference type="RefSeq" id="WP_339095169.1">
    <property type="nucleotide sequence ID" value="NZ_LR743508.1"/>
</dbReference>
<keyword evidence="1" id="KW-0732">Signal</keyword>
<dbReference type="AlphaFoldDB" id="A0A679JG27"/>
<dbReference type="PROSITE" id="PS51257">
    <property type="entry name" value="PROKAR_LIPOPROTEIN"/>
    <property type="match status" value="1"/>
</dbReference>
<evidence type="ECO:0000256" key="1">
    <source>
        <dbReference type="SAM" id="SignalP"/>
    </source>
</evidence>
<protein>
    <recommendedName>
        <fullName evidence="3">Calcium-dependent cell adhesion molecule N-terminal domain-containing protein</fullName>
    </recommendedName>
</protein>
<sequence>MKFSALLSRTLLIAGTVALGACASNSTPSSTASGIDNQPDPTILLVPVRIQDPALASGCWAQFYSKRDFQGDVATLVGPAQVQSMDKGTARQLKRDIDSVSVGPRATLQVYEHAMFKDRTVSFPANSREGGLVRKLGFGGRIEALKLSCS</sequence>
<name>A0A679JG27_VARPD</name>
<proteinExistence type="predicted"/>
<reference evidence="2" key="1">
    <citation type="submission" date="2019-12" db="EMBL/GenBank/DDBJ databases">
        <authorList>
            <person name="Cremers G."/>
        </authorList>
    </citation>
    <scope>NUCLEOTIDE SEQUENCE</scope>
    <source>
        <strain evidence="2">Vvax</strain>
    </source>
</reference>
<gene>
    <name evidence="2" type="ORF">VVAX_06790</name>
</gene>
<organism evidence="2">
    <name type="scientific">Variovorax paradoxus</name>
    <dbReference type="NCBI Taxonomy" id="34073"/>
    <lineage>
        <taxon>Bacteria</taxon>
        <taxon>Pseudomonadati</taxon>
        <taxon>Pseudomonadota</taxon>
        <taxon>Betaproteobacteria</taxon>
        <taxon>Burkholderiales</taxon>
        <taxon>Comamonadaceae</taxon>
        <taxon>Variovorax</taxon>
    </lineage>
</organism>
<dbReference type="EMBL" id="LR743508">
    <property type="protein sequence ID" value="CAA2110556.1"/>
    <property type="molecule type" value="Genomic_DNA"/>
</dbReference>
<feature type="signal peptide" evidence="1">
    <location>
        <begin position="1"/>
        <end position="23"/>
    </location>
</feature>
<dbReference type="Gene3D" id="2.60.20.10">
    <property type="entry name" value="Crystallins"/>
    <property type="match status" value="1"/>
</dbReference>
<feature type="chain" id="PRO_5025523703" description="Calcium-dependent cell adhesion molecule N-terminal domain-containing protein" evidence="1">
    <location>
        <begin position="24"/>
        <end position="150"/>
    </location>
</feature>
<evidence type="ECO:0000313" key="2">
    <source>
        <dbReference type="EMBL" id="CAA2110556.1"/>
    </source>
</evidence>
<evidence type="ECO:0008006" key="3">
    <source>
        <dbReference type="Google" id="ProtNLM"/>
    </source>
</evidence>